<dbReference type="RefSeq" id="WP_136435075.1">
    <property type="nucleotide sequence ID" value="NZ_SSTJ01000011.1"/>
</dbReference>
<dbReference type="SUPFAM" id="SSF51905">
    <property type="entry name" value="FAD/NAD(P)-binding domain"/>
    <property type="match status" value="1"/>
</dbReference>
<evidence type="ECO:0000256" key="2">
    <source>
        <dbReference type="ARBA" id="ARBA00022630"/>
    </source>
</evidence>
<dbReference type="Proteomes" id="UP000308978">
    <property type="component" value="Unassembled WGS sequence"/>
</dbReference>
<dbReference type="Gene3D" id="3.50.50.60">
    <property type="entry name" value="FAD/NAD(P)-binding domain"/>
    <property type="match status" value="1"/>
</dbReference>
<evidence type="ECO:0000313" key="7">
    <source>
        <dbReference type="EMBL" id="THG36759.1"/>
    </source>
</evidence>
<feature type="compositionally biased region" description="Basic and acidic residues" evidence="5">
    <location>
        <begin position="42"/>
        <end position="51"/>
    </location>
</feature>
<dbReference type="Pfam" id="PF00890">
    <property type="entry name" value="FAD_binding_2"/>
    <property type="match status" value="1"/>
</dbReference>
<proteinExistence type="predicted"/>
<keyword evidence="4" id="KW-0560">Oxidoreductase</keyword>
<dbReference type="PANTHER" id="PTHR43400">
    <property type="entry name" value="FUMARATE REDUCTASE"/>
    <property type="match status" value="1"/>
</dbReference>
<dbReference type="InterPro" id="IPR050315">
    <property type="entry name" value="FAD-oxidoreductase_2"/>
</dbReference>
<dbReference type="InterPro" id="IPR036188">
    <property type="entry name" value="FAD/NAD-bd_sf"/>
</dbReference>
<keyword evidence="2" id="KW-0285">Flavoprotein</keyword>
<dbReference type="InterPro" id="IPR006311">
    <property type="entry name" value="TAT_signal"/>
</dbReference>
<accession>A0A4S4G026</accession>
<dbReference type="Gene3D" id="3.90.700.10">
    <property type="entry name" value="Succinate dehydrogenase/fumarate reductase flavoprotein, catalytic domain"/>
    <property type="match status" value="1"/>
</dbReference>
<dbReference type="GO" id="GO:0033765">
    <property type="term" value="F:steroid dehydrogenase activity, acting on the CH-CH group of donors"/>
    <property type="evidence" value="ECO:0007669"/>
    <property type="project" value="UniProtKB-ARBA"/>
</dbReference>
<evidence type="ECO:0000256" key="3">
    <source>
        <dbReference type="ARBA" id="ARBA00022827"/>
    </source>
</evidence>
<evidence type="ECO:0000256" key="5">
    <source>
        <dbReference type="SAM" id="MobiDB-lite"/>
    </source>
</evidence>
<evidence type="ECO:0000313" key="8">
    <source>
        <dbReference type="Proteomes" id="UP000308978"/>
    </source>
</evidence>
<dbReference type="SUPFAM" id="SSF56425">
    <property type="entry name" value="Succinate dehydrogenase/fumarate reductase flavoprotein, catalytic domain"/>
    <property type="match status" value="1"/>
</dbReference>
<dbReference type="AlphaFoldDB" id="A0A4S4G026"/>
<dbReference type="EMBL" id="SSTJ01000011">
    <property type="protein sequence ID" value="THG36759.1"/>
    <property type="molecule type" value="Genomic_DNA"/>
</dbReference>
<comment type="cofactor">
    <cofactor evidence="1">
        <name>FAD</name>
        <dbReference type="ChEBI" id="CHEBI:57692"/>
    </cofactor>
</comment>
<dbReference type="PROSITE" id="PS51318">
    <property type="entry name" value="TAT"/>
    <property type="match status" value="1"/>
</dbReference>
<feature type="domain" description="FAD-dependent oxidoreductase 2 FAD-binding" evidence="6">
    <location>
        <begin position="71"/>
        <end position="502"/>
    </location>
</feature>
<organism evidence="7 8">
    <name type="scientific">Adlercreutzia caecimuris</name>
    <dbReference type="NCBI Taxonomy" id="671266"/>
    <lineage>
        <taxon>Bacteria</taxon>
        <taxon>Bacillati</taxon>
        <taxon>Actinomycetota</taxon>
        <taxon>Coriobacteriia</taxon>
        <taxon>Eggerthellales</taxon>
        <taxon>Eggerthellaceae</taxon>
        <taxon>Adlercreutzia</taxon>
    </lineage>
</organism>
<keyword evidence="3" id="KW-0274">FAD</keyword>
<evidence type="ECO:0000259" key="6">
    <source>
        <dbReference type="Pfam" id="PF00890"/>
    </source>
</evidence>
<reference evidence="7 8" key="1">
    <citation type="submission" date="2019-04" db="EMBL/GenBank/DDBJ databases">
        <title>Microbes associate with the intestines of laboratory mice.</title>
        <authorList>
            <person name="Navarre W."/>
            <person name="Wong E."/>
            <person name="Huang K.C."/>
            <person name="Tropini C."/>
            <person name="Ng K."/>
            <person name="Yu B."/>
        </authorList>
    </citation>
    <scope>NUCLEOTIDE SEQUENCE [LARGE SCALE GENOMIC DNA]</scope>
    <source>
        <strain evidence="7 8">NM80_B27</strain>
    </source>
</reference>
<dbReference type="InterPro" id="IPR027477">
    <property type="entry name" value="Succ_DH/fumarate_Rdtase_cat_sf"/>
</dbReference>
<evidence type="ECO:0000256" key="4">
    <source>
        <dbReference type="ARBA" id="ARBA00023002"/>
    </source>
</evidence>
<name>A0A4S4G026_9ACTN</name>
<dbReference type="PANTHER" id="PTHR43400:SF7">
    <property type="entry name" value="FAD-DEPENDENT OXIDOREDUCTASE 2 FAD BINDING DOMAIN-CONTAINING PROTEIN"/>
    <property type="match status" value="1"/>
</dbReference>
<feature type="region of interest" description="Disordered" evidence="5">
    <location>
        <begin position="42"/>
        <end position="61"/>
    </location>
</feature>
<comment type="caution">
    <text evidence="7">The sequence shown here is derived from an EMBL/GenBank/DDBJ whole genome shotgun (WGS) entry which is preliminary data.</text>
</comment>
<dbReference type="InterPro" id="IPR003953">
    <property type="entry name" value="FAD-dep_OxRdtase_2_FAD-bd"/>
</dbReference>
<sequence length="542" mass="56889">MKTNHEESRSATCEGLSRRGFISGALGTAALLGLAGCAQPKTAEKADEENGRTTSEAPSVPTDIAETLSCDIVIVGAGISGLSAAVQAAENGSKVMVLEAGGVAGGNGAGTEGVFAVGSALQKSLNIEINEVDIIRTELEEGQWVTNGALWYDMVHNSAANIDWLVENGVQFSGNVDNYGAGLYNTMHWFDNDSAVTSYIEPMQAKAEQLGAEFRFQTTASQLKQENGVVCGVYAEDDKGNVIEVNAKAVILASGGIGANPELLCKAGMSQSQVDEMGGSMCSPTVRGDGYTMAMAVGGRDFLRNAAIQGFQMVKAFGTDTTVPYNSPLNGGNGIVGNGLCVWVNQDGRRFNDESLAMTFNMAANLGACLGNRESYALFDQAILDNCGLDETDRKVVEDALANNDGTSVFFADTIDELAEHFNLDVATLSGTVDRYNDFCAQGFDGEFGKAASFLAPISSGPFYIARIDALIVVVDGGIMTNIRSEVLNNDTLPIPGLYAVGLDGAMLWRNVYTQNMPGTAMTNNINSGRNAANAAAAYIAG</sequence>
<evidence type="ECO:0000256" key="1">
    <source>
        <dbReference type="ARBA" id="ARBA00001974"/>
    </source>
</evidence>
<protein>
    <submittedName>
        <fullName evidence="7">FAD-dependent oxidoreductase</fullName>
    </submittedName>
</protein>
<gene>
    <name evidence="7" type="ORF">E5986_08470</name>
</gene>